<feature type="compositionally biased region" description="Polar residues" evidence="1">
    <location>
        <begin position="660"/>
        <end position="670"/>
    </location>
</feature>
<dbReference type="PANTHER" id="PTHR42834:SF1">
    <property type="entry name" value="ENDONUCLEASE_EXONUCLEASE_PHOSPHATASE FAMILY PROTEIN (AFU_ORTHOLOGUE AFUA_3G09210)"/>
    <property type="match status" value="1"/>
</dbReference>
<feature type="compositionally biased region" description="Low complexity" evidence="1">
    <location>
        <begin position="531"/>
        <end position="560"/>
    </location>
</feature>
<keyword evidence="5" id="KW-1185">Reference proteome</keyword>
<evidence type="ECO:0000256" key="1">
    <source>
        <dbReference type="SAM" id="MobiDB-lite"/>
    </source>
</evidence>
<dbReference type="EMBL" id="AP027734">
    <property type="protein sequence ID" value="BDZ54927.1"/>
    <property type="molecule type" value="Genomic_DNA"/>
</dbReference>
<dbReference type="PANTHER" id="PTHR42834">
    <property type="entry name" value="ENDONUCLEASE/EXONUCLEASE/PHOSPHATASE FAMILY PROTEIN (AFU_ORTHOLOGUE AFUA_3G09210)"/>
    <property type="match status" value="1"/>
</dbReference>
<keyword evidence="2" id="KW-0732">Signal</keyword>
<dbReference type="InterPro" id="IPR001322">
    <property type="entry name" value="Lamin_tail_dom"/>
</dbReference>
<evidence type="ECO:0000256" key="2">
    <source>
        <dbReference type="SAM" id="SignalP"/>
    </source>
</evidence>
<dbReference type="CDD" id="cd04486">
    <property type="entry name" value="YhcR_OBF_like"/>
    <property type="match status" value="1"/>
</dbReference>
<organism evidence="4 5">
    <name type="scientific">Agromyces marinus</name>
    <dbReference type="NCBI Taxonomy" id="1389020"/>
    <lineage>
        <taxon>Bacteria</taxon>
        <taxon>Bacillati</taxon>
        <taxon>Actinomycetota</taxon>
        <taxon>Actinomycetes</taxon>
        <taxon>Micrococcales</taxon>
        <taxon>Microbacteriaceae</taxon>
        <taxon>Agromyces</taxon>
    </lineage>
</organism>
<feature type="region of interest" description="Disordered" evidence="1">
    <location>
        <begin position="513"/>
        <end position="670"/>
    </location>
</feature>
<name>A0ABN6YC29_9MICO</name>
<dbReference type="PROSITE" id="PS51841">
    <property type="entry name" value="LTD"/>
    <property type="match status" value="1"/>
</dbReference>
<evidence type="ECO:0000313" key="4">
    <source>
        <dbReference type="EMBL" id="BDZ54927.1"/>
    </source>
</evidence>
<reference evidence="5" key="1">
    <citation type="journal article" date="2019" name="Int. J. Syst. Evol. Microbiol.">
        <title>The Global Catalogue of Microorganisms (GCM) 10K type strain sequencing project: providing services to taxonomists for standard genome sequencing and annotation.</title>
        <authorList>
            <consortium name="The Broad Institute Genomics Platform"/>
            <consortium name="The Broad Institute Genome Sequencing Center for Infectious Disease"/>
            <person name="Wu L."/>
            <person name="Ma J."/>
        </authorList>
    </citation>
    <scope>NUCLEOTIDE SEQUENCE [LARGE SCALE GENOMIC DNA]</scope>
    <source>
        <strain evidence="5">NBRC 109019</strain>
    </source>
</reference>
<feature type="signal peptide" evidence="2">
    <location>
        <begin position="1"/>
        <end position="23"/>
    </location>
</feature>
<proteinExistence type="predicted"/>
<gene>
    <name evidence="4" type="ORF">GCM10025870_20000</name>
</gene>
<accession>A0ABN6YC29</accession>
<feature type="compositionally biased region" description="Low complexity" evidence="1">
    <location>
        <begin position="577"/>
        <end position="644"/>
    </location>
</feature>
<sequence length="670" mass="68142">MQRPVQRLTVGLTAAALMGVGMAVPTGAAVAAAAEPSDLIISEYVEGSSFNKAIELVNPTDADIPLAAYSLEVYFNGSATVTPAGTFALTGTVGAGDAFVFADEDLAAFADQVTASSLWNGDDAIVLKHDGAVVDSLGQVGFDPGSQWGTGLVSTQDNTLRRNASVCLGDTDPTDEFDPAVEWTGFAQDTFDGLGAHTADCGDAPPTTPVINEFSASTTGTDVEYVEVLGAAAADLSAYAVLEIEGDSNSNMGVVDEVIALGTADADGRYLAELPANALENGTMSLLLVEGFTGAAGDDLDANDDGVLDDGPGLPSVLDSVAVNDGGAGDLAYGDTVLGVAYDGLAFAPGGASRIPDGTDTDSPSDWVRNDFDLAGIPGFAGTLIDGEAVNTPGAVNALTIEEPPVVADCEAPIVTIGSVQGSGASSPVAGQTVEIEGVVTGDFQVGGFDGYYVQDLGDGDSATSDGVFVSAPGGADVEAGDLVHVVGEVGESFGMTQVVADAYAVCDTGAALPRRPRSRSPRARRRTRPSRACASPCRRSSRSSSTSTSTASARSCSAPNGRCSRRRCTHRDRPRPCGSRPTTPRTASRSTTAAGCRTPTRPSTRTATSSRSTTCSAAATSSRTRRASSTGASASGGSSPRRAPMSRRSTRGPQRPRSAATSRWPASTS</sequence>
<protein>
    <recommendedName>
        <fullName evidence="3">LTD domain-containing protein</fullName>
    </recommendedName>
</protein>
<feature type="domain" description="LTD" evidence="3">
    <location>
        <begin position="26"/>
        <end position="141"/>
    </location>
</feature>
<evidence type="ECO:0000259" key="3">
    <source>
        <dbReference type="PROSITE" id="PS51841"/>
    </source>
</evidence>
<feature type="compositionally biased region" description="Basic residues" evidence="1">
    <location>
        <begin position="564"/>
        <end position="574"/>
    </location>
</feature>
<dbReference type="Pfam" id="PF00932">
    <property type="entry name" value="LTD"/>
    <property type="match status" value="1"/>
</dbReference>
<dbReference type="Proteomes" id="UP001321477">
    <property type="component" value="Chromosome"/>
</dbReference>
<feature type="chain" id="PRO_5045947718" description="LTD domain-containing protein" evidence="2">
    <location>
        <begin position="24"/>
        <end position="670"/>
    </location>
</feature>
<feature type="compositionally biased region" description="Basic residues" evidence="1">
    <location>
        <begin position="515"/>
        <end position="530"/>
    </location>
</feature>
<evidence type="ECO:0000313" key="5">
    <source>
        <dbReference type="Proteomes" id="UP001321477"/>
    </source>
</evidence>